<comment type="similarity">
    <text evidence="1">Belongs to the BicD family.</text>
</comment>
<dbReference type="GO" id="GO:0005829">
    <property type="term" value="C:cytosol"/>
    <property type="evidence" value="ECO:0007669"/>
    <property type="project" value="TreeGrafter"/>
</dbReference>
<name>A0A7R9IFU3_9NEOP</name>
<accession>A0A7R9IFU3</accession>
<dbReference type="Pfam" id="PF09730">
    <property type="entry name" value="BicD"/>
    <property type="match status" value="1"/>
</dbReference>
<evidence type="ECO:0000256" key="1">
    <source>
        <dbReference type="ARBA" id="ARBA00010061"/>
    </source>
</evidence>
<dbReference type="GO" id="GO:0070507">
    <property type="term" value="P:regulation of microtubule cytoskeleton organization"/>
    <property type="evidence" value="ECO:0007669"/>
    <property type="project" value="TreeGrafter"/>
</dbReference>
<feature type="coiled-coil region" evidence="3">
    <location>
        <begin position="325"/>
        <end position="359"/>
    </location>
</feature>
<gene>
    <name evidence="5" type="ORF">TTEB3V08_LOCUS5632</name>
</gene>
<sequence>MNMASSGSINRQDSTTEDLKQEIERLSRELDQASSEKIQSAQYGLVLLEEKEALQLKCEEFETLYENSKHELEITQEALAKFQTTHKVTTKSGIEQEESLLSESAARETSLNSQILELENESKQWRQELERVVNERDRVLQENYDLDKYREETELERKNLRLELREIKFRETRLITDYSELEEENITLQKQVSVLKSSQVEFEGAKHEIRRLQEEVEVAQQQVEELAKLKKIAEKQMEEALESLQSEREAKYALKKELDQRINSESMFNLSNLAFSIRGITNDDQAMGSDGEDDLPVLKRIEADLKSGSSGDISSPDGKQVDLFSEIHLNELKKLEKQLEQAENDKLLLTQNLRDSQSSVERSQSELQVFMARILQLAAHVDSLQHLRQKADKTILHSDQDQAVDKAHAVVMQYKQWFTLASREIEQLRADLAELEKGLNCSDPTLQLRTEVTNLKNKLLDTEQRAQDLQNDVRLLGELAGEASSSLDTAQNDLLTISDELAQLYHHVCTVNGETPSRVLLDHEKHGGMTPAGDMIMPPQDGFTLSKIELLRAQLKTDVPLKDLESLNDAAGMAKHVETILDQIKYLRTAVENTIDLSKMKGLRASMSEALNNDSKEAELSELQEQVIKLKSLLSTKREQIATLRTVLKSNKNTAEVALTNLKSKYENEKAIVSDTMMKLRNELRLLKEDAATFSSLRAMFAARCEEYVTQVDELQRQLGAAEEEKKTLNQLLRLAVQQKLSLTQRLEEIEMDREMRNARRHPPIAGGRGAKTRFPQQPGRSHTGRDYF</sequence>
<feature type="coiled-coil region" evidence="3">
    <location>
        <begin position="108"/>
        <end position="261"/>
    </location>
</feature>
<dbReference type="EMBL" id="OE001818">
    <property type="protein sequence ID" value="CAD7457640.1"/>
    <property type="molecule type" value="Genomic_DNA"/>
</dbReference>
<dbReference type="InterPro" id="IPR018477">
    <property type="entry name" value="BICD"/>
</dbReference>
<dbReference type="GO" id="GO:0070840">
    <property type="term" value="F:dynein complex binding"/>
    <property type="evidence" value="ECO:0007669"/>
    <property type="project" value="InterPro"/>
</dbReference>
<reference evidence="5" key="1">
    <citation type="submission" date="2020-11" db="EMBL/GenBank/DDBJ databases">
        <authorList>
            <person name="Tran Van P."/>
        </authorList>
    </citation>
    <scope>NUCLEOTIDE SEQUENCE</scope>
</reference>
<proteinExistence type="inferred from homology"/>
<dbReference type="AlphaFoldDB" id="A0A7R9IFU3"/>
<feature type="region of interest" description="Disordered" evidence="4">
    <location>
        <begin position="758"/>
        <end position="789"/>
    </location>
</feature>
<protein>
    <recommendedName>
        <fullName evidence="6">Protein bicaudal D</fullName>
    </recommendedName>
</protein>
<dbReference type="GO" id="GO:0008093">
    <property type="term" value="F:cytoskeletal anchor activity"/>
    <property type="evidence" value="ECO:0007669"/>
    <property type="project" value="InterPro"/>
</dbReference>
<dbReference type="GO" id="GO:0072393">
    <property type="term" value="P:microtubule anchoring at microtubule organizing center"/>
    <property type="evidence" value="ECO:0007669"/>
    <property type="project" value="TreeGrafter"/>
</dbReference>
<feature type="region of interest" description="Disordered" evidence="4">
    <location>
        <begin position="1"/>
        <end position="21"/>
    </location>
</feature>
<dbReference type="Gene3D" id="6.10.250.2470">
    <property type="match status" value="1"/>
</dbReference>
<feature type="coiled-coil region" evidence="3">
    <location>
        <begin position="418"/>
        <end position="472"/>
    </location>
</feature>
<feature type="coiled-coil region" evidence="3">
    <location>
        <begin position="613"/>
        <end position="739"/>
    </location>
</feature>
<dbReference type="PANTHER" id="PTHR31233">
    <property type="entry name" value="BICAUDAL D FAMILY MEMBER"/>
    <property type="match status" value="1"/>
</dbReference>
<evidence type="ECO:0000256" key="2">
    <source>
        <dbReference type="ARBA" id="ARBA00023054"/>
    </source>
</evidence>
<feature type="compositionally biased region" description="Polar residues" evidence="4">
    <location>
        <begin position="1"/>
        <end position="13"/>
    </location>
</feature>
<dbReference type="PANTHER" id="PTHR31233:SF6">
    <property type="entry name" value="PROTEIN BICAUDAL D"/>
    <property type="match status" value="1"/>
</dbReference>
<evidence type="ECO:0000256" key="4">
    <source>
        <dbReference type="SAM" id="MobiDB-lite"/>
    </source>
</evidence>
<evidence type="ECO:0000256" key="3">
    <source>
        <dbReference type="SAM" id="Coils"/>
    </source>
</evidence>
<dbReference type="GO" id="GO:0034452">
    <property type="term" value="F:dynactin binding"/>
    <property type="evidence" value="ECO:0007669"/>
    <property type="project" value="TreeGrafter"/>
</dbReference>
<organism evidence="5">
    <name type="scientific">Timema tahoe</name>
    <dbReference type="NCBI Taxonomy" id="61484"/>
    <lineage>
        <taxon>Eukaryota</taxon>
        <taxon>Metazoa</taxon>
        <taxon>Ecdysozoa</taxon>
        <taxon>Arthropoda</taxon>
        <taxon>Hexapoda</taxon>
        <taxon>Insecta</taxon>
        <taxon>Pterygota</taxon>
        <taxon>Neoptera</taxon>
        <taxon>Polyneoptera</taxon>
        <taxon>Phasmatodea</taxon>
        <taxon>Timematodea</taxon>
        <taxon>Timematoidea</taxon>
        <taxon>Timematidae</taxon>
        <taxon>Timema</taxon>
    </lineage>
</organism>
<dbReference type="GO" id="GO:0005794">
    <property type="term" value="C:Golgi apparatus"/>
    <property type="evidence" value="ECO:0007669"/>
    <property type="project" value="TreeGrafter"/>
</dbReference>
<evidence type="ECO:0008006" key="6">
    <source>
        <dbReference type="Google" id="ProtNLM"/>
    </source>
</evidence>
<keyword evidence="2 3" id="KW-0175">Coiled coil</keyword>
<evidence type="ECO:0000313" key="5">
    <source>
        <dbReference type="EMBL" id="CAD7457640.1"/>
    </source>
</evidence>